<dbReference type="Pfam" id="PF01284">
    <property type="entry name" value="MARVEL"/>
    <property type="match status" value="1"/>
</dbReference>
<feature type="domain" description="MARVEL" evidence="6">
    <location>
        <begin position="3"/>
        <end position="160"/>
    </location>
</feature>
<evidence type="ECO:0000313" key="7">
    <source>
        <dbReference type="EMBL" id="PMD14806.1"/>
    </source>
</evidence>
<dbReference type="AlphaFoldDB" id="A0A2J6PLQ7"/>
<keyword evidence="4 5" id="KW-0472">Membrane</keyword>
<evidence type="ECO:0000259" key="6">
    <source>
        <dbReference type="Pfam" id="PF01284"/>
    </source>
</evidence>
<dbReference type="GO" id="GO:0005886">
    <property type="term" value="C:plasma membrane"/>
    <property type="evidence" value="ECO:0007669"/>
    <property type="project" value="TreeGrafter"/>
</dbReference>
<evidence type="ECO:0000256" key="5">
    <source>
        <dbReference type="SAM" id="Phobius"/>
    </source>
</evidence>
<accession>A0A2J6PLQ7</accession>
<dbReference type="EMBL" id="KZ613518">
    <property type="protein sequence ID" value="PMD14806.1"/>
    <property type="molecule type" value="Genomic_DNA"/>
</dbReference>
<dbReference type="GO" id="GO:0072659">
    <property type="term" value="P:protein localization to plasma membrane"/>
    <property type="evidence" value="ECO:0007669"/>
    <property type="project" value="TreeGrafter"/>
</dbReference>
<dbReference type="OrthoDB" id="2017497at2759"/>
<gene>
    <name evidence="7" type="ORF">NA56DRAFT_710491</name>
</gene>
<keyword evidence="2 5" id="KW-0812">Transmembrane</keyword>
<comment type="subcellular location">
    <subcellularLocation>
        <location evidence="1">Membrane</location>
        <topology evidence="1">Multi-pass membrane protein</topology>
    </subcellularLocation>
</comment>
<dbReference type="Proteomes" id="UP000235672">
    <property type="component" value="Unassembled WGS sequence"/>
</dbReference>
<evidence type="ECO:0000256" key="3">
    <source>
        <dbReference type="ARBA" id="ARBA00022989"/>
    </source>
</evidence>
<dbReference type="PANTHER" id="PTHR28165:SF1">
    <property type="entry name" value="NON-CLASSICAL EXPORT PROTEIN 2-RELATED"/>
    <property type="match status" value="1"/>
</dbReference>
<name>A0A2J6PLQ7_9HELO</name>
<proteinExistence type="predicted"/>
<dbReference type="PANTHER" id="PTHR28165">
    <property type="entry name" value="NON-CLASSICAL EXPORT PROTEIN 2-RELATED"/>
    <property type="match status" value="1"/>
</dbReference>
<feature type="transmembrane region" description="Helical" evidence="5">
    <location>
        <begin position="37"/>
        <end position="60"/>
    </location>
</feature>
<evidence type="ECO:0000256" key="2">
    <source>
        <dbReference type="ARBA" id="ARBA00022692"/>
    </source>
</evidence>
<dbReference type="STRING" id="1745343.A0A2J6PLQ7"/>
<keyword evidence="3 5" id="KW-1133">Transmembrane helix</keyword>
<sequence length="174" mass="18550">MIITGIFRLAQILFAVVVIALSAVLINGYGPGHNPSIIDYGAFCGGAGLVFAIVGIVAMFFDGLSGLIVLCLDGIATFFLLAGGIAMAVIIKTGSCTDGIYLYYHQGTFEPSSQKLYGDDTGTKWEEDFANDTIGRCREVQATTAFVWFLASVFMVTLALGFKQRTTKHGGNIV</sequence>
<evidence type="ECO:0000256" key="1">
    <source>
        <dbReference type="ARBA" id="ARBA00004141"/>
    </source>
</evidence>
<reference evidence="7 8" key="1">
    <citation type="submission" date="2016-05" db="EMBL/GenBank/DDBJ databases">
        <title>A degradative enzymes factory behind the ericoid mycorrhizal symbiosis.</title>
        <authorList>
            <consortium name="DOE Joint Genome Institute"/>
            <person name="Martino E."/>
            <person name="Morin E."/>
            <person name="Grelet G."/>
            <person name="Kuo A."/>
            <person name="Kohler A."/>
            <person name="Daghino S."/>
            <person name="Barry K."/>
            <person name="Choi C."/>
            <person name="Cichocki N."/>
            <person name="Clum A."/>
            <person name="Copeland A."/>
            <person name="Hainaut M."/>
            <person name="Haridas S."/>
            <person name="Labutti K."/>
            <person name="Lindquist E."/>
            <person name="Lipzen A."/>
            <person name="Khouja H.-R."/>
            <person name="Murat C."/>
            <person name="Ohm R."/>
            <person name="Olson A."/>
            <person name="Spatafora J."/>
            <person name="Veneault-Fourrey C."/>
            <person name="Henrissat B."/>
            <person name="Grigoriev I."/>
            <person name="Martin F."/>
            <person name="Perotto S."/>
        </authorList>
    </citation>
    <scope>NUCLEOTIDE SEQUENCE [LARGE SCALE GENOMIC DNA]</scope>
    <source>
        <strain evidence="7 8">UAMH 7357</strain>
    </source>
</reference>
<evidence type="ECO:0000313" key="8">
    <source>
        <dbReference type="Proteomes" id="UP000235672"/>
    </source>
</evidence>
<dbReference type="InterPro" id="IPR052649">
    <property type="entry name" value="NCE102-like"/>
</dbReference>
<dbReference type="InterPro" id="IPR008253">
    <property type="entry name" value="Marvel"/>
</dbReference>
<dbReference type="GO" id="GO:0070941">
    <property type="term" value="P:eisosome assembly"/>
    <property type="evidence" value="ECO:0007669"/>
    <property type="project" value="TreeGrafter"/>
</dbReference>
<dbReference type="GO" id="GO:0032126">
    <property type="term" value="C:eisosome"/>
    <property type="evidence" value="ECO:0007669"/>
    <property type="project" value="TreeGrafter"/>
</dbReference>
<organism evidence="7 8">
    <name type="scientific">Hyaloscypha hepaticicola</name>
    <dbReference type="NCBI Taxonomy" id="2082293"/>
    <lineage>
        <taxon>Eukaryota</taxon>
        <taxon>Fungi</taxon>
        <taxon>Dikarya</taxon>
        <taxon>Ascomycota</taxon>
        <taxon>Pezizomycotina</taxon>
        <taxon>Leotiomycetes</taxon>
        <taxon>Helotiales</taxon>
        <taxon>Hyaloscyphaceae</taxon>
        <taxon>Hyaloscypha</taxon>
    </lineage>
</organism>
<feature type="transmembrane region" description="Helical" evidence="5">
    <location>
        <begin position="12"/>
        <end position="31"/>
    </location>
</feature>
<protein>
    <recommendedName>
        <fullName evidence="6">MARVEL domain-containing protein</fullName>
    </recommendedName>
</protein>
<feature type="transmembrane region" description="Helical" evidence="5">
    <location>
        <begin position="67"/>
        <end position="91"/>
    </location>
</feature>
<feature type="transmembrane region" description="Helical" evidence="5">
    <location>
        <begin position="145"/>
        <end position="162"/>
    </location>
</feature>
<keyword evidence="8" id="KW-1185">Reference proteome</keyword>
<evidence type="ECO:0000256" key="4">
    <source>
        <dbReference type="ARBA" id="ARBA00023136"/>
    </source>
</evidence>